<evidence type="ECO:0000256" key="4">
    <source>
        <dbReference type="ARBA" id="ARBA00022692"/>
    </source>
</evidence>
<dbReference type="GO" id="GO:0005524">
    <property type="term" value="F:ATP binding"/>
    <property type="evidence" value="ECO:0007669"/>
    <property type="project" value="UniProtKB-UniRule"/>
</dbReference>
<keyword evidence="1 11" id="KW-0813">Transport</keyword>
<keyword evidence="8 11" id="KW-1133">Transmembrane helix</keyword>
<evidence type="ECO:0000313" key="12">
    <source>
        <dbReference type="EMBL" id="RSU13422.1"/>
    </source>
</evidence>
<evidence type="ECO:0000256" key="2">
    <source>
        <dbReference type="ARBA" id="ARBA00022475"/>
    </source>
</evidence>
<dbReference type="GO" id="GO:0005886">
    <property type="term" value="C:plasma membrane"/>
    <property type="evidence" value="ECO:0007669"/>
    <property type="project" value="UniProtKB-SubCell"/>
</dbReference>
<dbReference type="InterPro" id="IPR003820">
    <property type="entry name" value="KdpC"/>
</dbReference>
<dbReference type="HAMAP" id="MF_00276">
    <property type="entry name" value="KdpC"/>
    <property type="match status" value="1"/>
</dbReference>
<name>A0A430AZD6_9ENTE</name>
<dbReference type="AlphaFoldDB" id="A0A430AZD6"/>
<keyword evidence="9 11" id="KW-0406">Ion transport</keyword>
<evidence type="ECO:0000256" key="11">
    <source>
        <dbReference type="HAMAP-Rule" id="MF_00276"/>
    </source>
</evidence>
<dbReference type="EMBL" id="NGKC01000003">
    <property type="protein sequence ID" value="RSU13422.1"/>
    <property type="molecule type" value="Genomic_DNA"/>
</dbReference>
<evidence type="ECO:0000256" key="5">
    <source>
        <dbReference type="ARBA" id="ARBA00022741"/>
    </source>
</evidence>
<keyword evidence="10 11" id="KW-0472">Membrane</keyword>
<evidence type="ECO:0000256" key="3">
    <source>
        <dbReference type="ARBA" id="ARBA00022538"/>
    </source>
</evidence>
<keyword evidence="5 11" id="KW-0547">Nucleotide-binding</keyword>
<evidence type="ECO:0000256" key="10">
    <source>
        <dbReference type="ARBA" id="ARBA00023136"/>
    </source>
</evidence>
<evidence type="ECO:0000256" key="1">
    <source>
        <dbReference type="ARBA" id="ARBA00022448"/>
    </source>
</evidence>
<proteinExistence type="inferred from homology"/>
<dbReference type="RefSeq" id="WP_126812762.1">
    <property type="nucleotide sequence ID" value="NZ_NGKC01000003.1"/>
</dbReference>
<evidence type="ECO:0000256" key="7">
    <source>
        <dbReference type="ARBA" id="ARBA00022958"/>
    </source>
</evidence>
<accession>A0A430AZD6</accession>
<dbReference type="PIRSF" id="PIRSF001296">
    <property type="entry name" value="K_ATPase_KdpC"/>
    <property type="match status" value="1"/>
</dbReference>
<evidence type="ECO:0000256" key="9">
    <source>
        <dbReference type="ARBA" id="ARBA00023065"/>
    </source>
</evidence>
<evidence type="ECO:0000313" key="13">
    <source>
        <dbReference type="Proteomes" id="UP000286773"/>
    </source>
</evidence>
<evidence type="ECO:0000256" key="8">
    <source>
        <dbReference type="ARBA" id="ARBA00022989"/>
    </source>
</evidence>
<organism evidence="12 13">
    <name type="scientific">Vagococcus acidifermentans</name>
    <dbReference type="NCBI Taxonomy" id="564710"/>
    <lineage>
        <taxon>Bacteria</taxon>
        <taxon>Bacillati</taxon>
        <taxon>Bacillota</taxon>
        <taxon>Bacilli</taxon>
        <taxon>Lactobacillales</taxon>
        <taxon>Enterococcaceae</taxon>
        <taxon>Vagococcus</taxon>
    </lineage>
</organism>
<keyword evidence="3 11" id="KW-0633">Potassium transport</keyword>
<dbReference type="OrthoDB" id="9809491at2"/>
<keyword evidence="6 11" id="KW-0067">ATP-binding</keyword>
<comment type="subunit">
    <text evidence="11">The system is composed of three essential subunits: KdpA, KdpB and KdpC.</text>
</comment>
<dbReference type="Pfam" id="PF02669">
    <property type="entry name" value="KdpC"/>
    <property type="match status" value="1"/>
</dbReference>
<dbReference type="GO" id="GO:0008556">
    <property type="term" value="F:P-type potassium transmembrane transporter activity"/>
    <property type="evidence" value="ECO:0007669"/>
    <property type="project" value="InterPro"/>
</dbReference>
<sequence length="174" mass="18990">MRNMIVSHLRFLAVSLLVFGGLYTAVATGIGQLLFPAQANGSLIIQDGQVAGSALIGQPFDRPEYFSGRSGNVSQLSLFSGQQHQLVVERTQAELQKNPEETAVPNDLVTASGSGLDPHISAEAAEFQVKRIAAVRQVSEQAIRDIIEKNKQQDWFSNRTFVNVLELNLALDQL</sequence>
<comment type="function">
    <text evidence="11">Part of the high-affinity ATP-driven potassium transport (or Kdp) system, which catalyzes the hydrolysis of ATP coupled with the electrogenic transport of potassium into the cytoplasm. This subunit acts as a catalytic chaperone that increases the ATP-binding affinity of the ATP-hydrolyzing subunit KdpB by the formation of a transient KdpB/KdpC/ATP ternary complex.</text>
</comment>
<keyword evidence="13" id="KW-1185">Reference proteome</keyword>
<gene>
    <name evidence="11" type="primary">kdpC</name>
    <name evidence="12" type="ORF">CBF27_04395</name>
</gene>
<keyword evidence="2 11" id="KW-1003">Cell membrane</keyword>
<comment type="similarity">
    <text evidence="11">Belongs to the KdpC family.</text>
</comment>
<protein>
    <recommendedName>
        <fullName evidence="11">Potassium-transporting ATPase KdpC subunit</fullName>
    </recommendedName>
    <alternativeName>
        <fullName evidence="11">ATP phosphohydrolase [potassium-transporting] C chain</fullName>
    </alternativeName>
    <alternativeName>
        <fullName evidence="11">Potassium-binding and translocating subunit C</fullName>
    </alternativeName>
    <alternativeName>
        <fullName evidence="11">Potassium-translocating ATPase C chain</fullName>
    </alternativeName>
</protein>
<dbReference type="PANTHER" id="PTHR30042">
    <property type="entry name" value="POTASSIUM-TRANSPORTING ATPASE C CHAIN"/>
    <property type="match status" value="1"/>
</dbReference>
<comment type="caution">
    <text evidence="12">The sequence shown here is derived from an EMBL/GenBank/DDBJ whole genome shotgun (WGS) entry which is preliminary data.</text>
</comment>
<reference evidence="12 13" key="1">
    <citation type="submission" date="2017-05" db="EMBL/GenBank/DDBJ databases">
        <title>Vagococcus spp. assemblies.</title>
        <authorList>
            <person name="Gulvik C.A."/>
        </authorList>
    </citation>
    <scope>NUCLEOTIDE SEQUENCE [LARGE SCALE GENOMIC DNA]</scope>
    <source>
        <strain evidence="12 13">LMG 24798</strain>
    </source>
</reference>
<dbReference type="PANTHER" id="PTHR30042:SF2">
    <property type="entry name" value="POTASSIUM-TRANSPORTING ATPASE KDPC SUBUNIT"/>
    <property type="match status" value="1"/>
</dbReference>
<dbReference type="Proteomes" id="UP000286773">
    <property type="component" value="Unassembled WGS sequence"/>
</dbReference>
<keyword evidence="4 11" id="KW-0812">Transmembrane</keyword>
<evidence type="ECO:0000256" key="6">
    <source>
        <dbReference type="ARBA" id="ARBA00022840"/>
    </source>
</evidence>
<comment type="subcellular location">
    <subcellularLocation>
        <location evidence="11">Cell membrane</location>
        <topology evidence="11">Single-pass membrane protein</topology>
    </subcellularLocation>
</comment>
<keyword evidence="7 11" id="KW-0630">Potassium</keyword>